<proteinExistence type="predicted"/>
<organism evidence="1 2">
    <name type="scientific">Ruoffia tabacinasalis</name>
    <dbReference type="NCBI Taxonomy" id="87458"/>
    <lineage>
        <taxon>Bacteria</taxon>
        <taxon>Bacillati</taxon>
        <taxon>Bacillota</taxon>
        <taxon>Bacilli</taxon>
        <taxon>Lactobacillales</taxon>
        <taxon>Aerococcaceae</taxon>
        <taxon>Ruoffia</taxon>
    </lineage>
</organism>
<reference evidence="1 2" key="1">
    <citation type="submission" date="2020-07" db="EMBL/GenBank/DDBJ databases">
        <title>Facklamia lactis sp. nov., isolated from raw milk.</title>
        <authorList>
            <person name="Doll E.V."/>
            <person name="Huptas C."/>
            <person name="Staib L."/>
            <person name="Wenning M."/>
            <person name="Scherer S."/>
        </authorList>
    </citation>
    <scope>NUCLEOTIDE SEQUENCE [LARGE SCALE GENOMIC DNA]</scope>
    <source>
        <strain evidence="1 2">DSM 104272</strain>
    </source>
</reference>
<gene>
    <name evidence="1" type="ORF">HYQ42_00340</name>
</gene>
<keyword evidence="2" id="KW-1185">Reference proteome</keyword>
<sequence>MLYRENSEYRLMSVLATYTHNDVEKEQYIENEQRLKPYEEMGHITNLSFQDVEHEPDILARLEEVKNYPESEWETVSEYVLNNKVLPGTALEMKKKQEQTEALIQTTAVALTEFIFANAGE</sequence>
<name>A0ABS0LG98_9LACT</name>
<accession>A0ABS0LG98</accession>
<evidence type="ECO:0000313" key="1">
    <source>
        <dbReference type="EMBL" id="MBG9977218.1"/>
    </source>
</evidence>
<evidence type="ECO:0000313" key="2">
    <source>
        <dbReference type="Proteomes" id="UP000823401"/>
    </source>
</evidence>
<dbReference type="EMBL" id="JACCEL010000001">
    <property type="protein sequence ID" value="MBG9977218.1"/>
    <property type="molecule type" value="Genomic_DNA"/>
</dbReference>
<dbReference type="Proteomes" id="UP000823401">
    <property type="component" value="Unassembled WGS sequence"/>
</dbReference>
<protein>
    <submittedName>
        <fullName evidence="1">Uncharacterized protein</fullName>
    </submittedName>
</protein>
<comment type="caution">
    <text evidence="1">The sequence shown here is derived from an EMBL/GenBank/DDBJ whole genome shotgun (WGS) entry which is preliminary data.</text>
</comment>